<comment type="caution">
    <text evidence="1">The sequence shown here is derived from an EMBL/GenBank/DDBJ whole genome shotgun (WGS) entry which is preliminary data.</text>
</comment>
<reference evidence="1 2" key="1">
    <citation type="journal article" date="2016" name="Nat. Commun.">
        <title>Thousands of microbial genomes shed light on interconnected biogeochemical processes in an aquifer system.</title>
        <authorList>
            <person name="Anantharaman K."/>
            <person name="Brown C.T."/>
            <person name="Hug L.A."/>
            <person name="Sharon I."/>
            <person name="Castelle C.J."/>
            <person name="Probst A.J."/>
            <person name="Thomas B.C."/>
            <person name="Singh A."/>
            <person name="Wilkins M.J."/>
            <person name="Karaoz U."/>
            <person name="Brodie E.L."/>
            <person name="Williams K.H."/>
            <person name="Hubbard S.S."/>
            <person name="Banfield J.F."/>
        </authorList>
    </citation>
    <scope>NUCLEOTIDE SEQUENCE [LARGE SCALE GENOMIC DNA]</scope>
</reference>
<dbReference type="Proteomes" id="UP000176420">
    <property type="component" value="Unassembled WGS sequence"/>
</dbReference>
<organism evidence="1 2">
    <name type="scientific">Candidatus Kerfeldbacteria bacterium RIFOXYB2_FULL_38_14</name>
    <dbReference type="NCBI Taxonomy" id="1798547"/>
    <lineage>
        <taxon>Bacteria</taxon>
        <taxon>Candidatus Kerfeldiibacteriota</taxon>
    </lineage>
</organism>
<dbReference type="EMBL" id="MHKI01000013">
    <property type="protein sequence ID" value="OGY87052.1"/>
    <property type="molecule type" value="Genomic_DNA"/>
</dbReference>
<dbReference type="AlphaFoldDB" id="A0A1G2BD48"/>
<gene>
    <name evidence="1" type="ORF">A2319_01885</name>
</gene>
<sequence length="161" mass="18073">METMVSFNDDMRYWPIPESAKPEVHEKLKRLDAQLKLLGKDERLEHTVSLYRLWCLGKEEEFLQTFGPCLTARPLACKSAVMLTLTADGNQLRVWHHGYPGTFFSNHTDSGSCGILMTVGGDREGVQHCLKHFLAVTPLAKFRSPEHGSNGPTIYVGGTIR</sequence>
<protein>
    <submittedName>
        <fullName evidence="1">Uncharacterized protein</fullName>
    </submittedName>
</protein>
<name>A0A1G2BD48_9BACT</name>
<proteinExistence type="predicted"/>
<evidence type="ECO:0000313" key="2">
    <source>
        <dbReference type="Proteomes" id="UP000176420"/>
    </source>
</evidence>
<accession>A0A1G2BD48</accession>
<evidence type="ECO:0000313" key="1">
    <source>
        <dbReference type="EMBL" id="OGY87052.1"/>
    </source>
</evidence>